<dbReference type="PANTHER" id="PTHR12176">
    <property type="entry name" value="SAM-DEPENDENT METHYLTRANSFERASE SUPERFAMILY PROTEIN"/>
    <property type="match status" value="1"/>
</dbReference>
<gene>
    <name evidence="5" type="ORF">EB796_013767</name>
</gene>
<reference evidence="5" key="1">
    <citation type="submission" date="2020-06" db="EMBL/GenBank/DDBJ databases">
        <title>Draft genome of Bugula neritina, a colonial animal packing powerful symbionts and potential medicines.</title>
        <authorList>
            <person name="Rayko M."/>
        </authorList>
    </citation>
    <scope>NUCLEOTIDE SEQUENCE [LARGE SCALE GENOMIC DNA]</scope>
    <source>
        <strain evidence="5">Kwan_BN1</strain>
    </source>
</reference>
<dbReference type="SUPFAM" id="SSF53335">
    <property type="entry name" value="S-adenosyl-L-methionine-dependent methyltransferases"/>
    <property type="match status" value="1"/>
</dbReference>
<sequence>MTNETVVERRYWELLVLGGMERLPTKNSSYNNKEYWDSRFYSEEEYDWLGSYEQYQRHLDDLLHPSDQILMIGCGNSTMSSNLHFSGFKKVTNIDYSENVIERMKKKYSELEEMKWYTMDILEMKFSSGSFDTISGY</sequence>
<dbReference type="EMBL" id="VXIV02002005">
    <property type="protein sequence ID" value="KAF6027949.1"/>
    <property type="molecule type" value="Genomic_DNA"/>
</dbReference>
<dbReference type="GO" id="GO:0008168">
    <property type="term" value="F:methyltransferase activity"/>
    <property type="evidence" value="ECO:0007669"/>
    <property type="project" value="UniProtKB-KW"/>
</dbReference>
<dbReference type="OrthoDB" id="411785at2759"/>
<evidence type="ECO:0000256" key="2">
    <source>
        <dbReference type="ARBA" id="ARBA00022603"/>
    </source>
</evidence>
<organism evidence="5 6">
    <name type="scientific">Bugula neritina</name>
    <name type="common">Brown bryozoan</name>
    <name type="synonym">Sertularia neritina</name>
    <dbReference type="NCBI Taxonomy" id="10212"/>
    <lineage>
        <taxon>Eukaryota</taxon>
        <taxon>Metazoa</taxon>
        <taxon>Spiralia</taxon>
        <taxon>Lophotrochozoa</taxon>
        <taxon>Bryozoa</taxon>
        <taxon>Gymnolaemata</taxon>
        <taxon>Cheilostomatida</taxon>
        <taxon>Flustrina</taxon>
        <taxon>Buguloidea</taxon>
        <taxon>Bugulidae</taxon>
        <taxon>Bugula</taxon>
    </lineage>
</organism>
<accession>A0A7J7JNM8</accession>
<dbReference type="CDD" id="cd02440">
    <property type="entry name" value="AdoMet_MTases"/>
    <property type="match status" value="1"/>
</dbReference>
<dbReference type="GO" id="GO:0032259">
    <property type="term" value="P:methylation"/>
    <property type="evidence" value="ECO:0007669"/>
    <property type="project" value="UniProtKB-KW"/>
</dbReference>
<dbReference type="Proteomes" id="UP000593567">
    <property type="component" value="Unassembled WGS sequence"/>
</dbReference>
<evidence type="ECO:0000313" key="6">
    <source>
        <dbReference type="Proteomes" id="UP000593567"/>
    </source>
</evidence>
<dbReference type="InterPro" id="IPR051419">
    <property type="entry name" value="Lys/N-term_MeTrsfase_sf"/>
</dbReference>
<dbReference type="PANTHER" id="PTHR12176:SF80">
    <property type="entry name" value="EEF1A LYSINE METHYLTRANSFERASE 4"/>
    <property type="match status" value="1"/>
</dbReference>
<evidence type="ECO:0000259" key="4">
    <source>
        <dbReference type="Pfam" id="PF13649"/>
    </source>
</evidence>
<dbReference type="Gene3D" id="3.40.50.150">
    <property type="entry name" value="Vaccinia Virus protein VP39"/>
    <property type="match status" value="1"/>
</dbReference>
<dbReference type="AlphaFoldDB" id="A0A7J7JNM8"/>
<dbReference type="Pfam" id="PF13649">
    <property type="entry name" value="Methyltransf_25"/>
    <property type="match status" value="1"/>
</dbReference>
<comment type="caution">
    <text evidence="5">The sequence shown here is derived from an EMBL/GenBank/DDBJ whole genome shotgun (WGS) entry which is preliminary data.</text>
</comment>
<keyword evidence="6" id="KW-1185">Reference proteome</keyword>
<dbReference type="InterPro" id="IPR029063">
    <property type="entry name" value="SAM-dependent_MTases_sf"/>
</dbReference>
<comment type="similarity">
    <text evidence="1">Belongs to the methyltransferase superfamily.</text>
</comment>
<dbReference type="InterPro" id="IPR041698">
    <property type="entry name" value="Methyltransf_25"/>
</dbReference>
<protein>
    <submittedName>
        <fullName evidence="5">ECE2</fullName>
    </submittedName>
</protein>
<name>A0A7J7JNM8_BUGNE</name>
<evidence type="ECO:0000256" key="1">
    <source>
        <dbReference type="ARBA" id="ARBA00008361"/>
    </source>
</evidence>
<evidence type="ECO:0000313" key="5">
    <source>
        <dbReference type="EMBL" id="KAF6027949.1"/>
    </source>
</evidence>
<evidence type="ECO:0000256" key="3">
    <source>
        <dbReference type="ARBA" id="ARBA00022679"/>
    </source>
</evidence>
<feature type="domain" description="Methyltransferase" evidence="4">
    <location>
        <begin position="69"/>
        <end position="134"/>
    </location>
</feature>
<keyword evidence="3" id="KW-0808">Transferase</keyword>
<proteinExistence type="inferred from homology"/>
<keyword evidence="2" id="KW-0489">Methyltransferase</keyword>